<gene>
    <name evidence="3" type="ORF">D8M06_08965</name>
</gene>
<dbReference type="Pfam" id="PF00583">
    <property type="entry name" value="Acetyltransf_1"/>
    <property type="match status" value="1"/>
</dbReference>
<dbReference type="CDD" id="cd04301">
    <property type="entry name" value="NAT_SF"/>
    <property type="match status" value="1"/>
</dbReference>
<proteinExistence type="predicted"/>
<comment type="caution">
    <text evidence="3">The sequence shown here is derived from an EMBL/GenBank/DDBJ whole genome shotgun (WGS) entry which is preliminary data.</text>
</comment>
<keyword evidence="1 3" id="KW-0808">Transferase</keyword>
<evidence type="ECO:0000256" key="1">
    <source>
        <dbReference type="ARBA" id="ARBA00022679"/>
    </source>
</evidence>
<name>A0A495A350_9BACI</name>
<dbReference type="PANTHER" id="PTHR13947:SF58">
    <property type="entry name" value="8B (PUTATIVE,_PSEUDO-RELATED"/>
    <property type="match status" value="1"/>
</dbReference>
<dbReference type="PROSITE" id="PS51186">
    <property type="entry name" value="GNAT"/>
    <property type="match status" value="1"/>
</dbReference>
<organism evidence="3 4">
    <name type="scientific">Oceanobacillus halophilus</name>
    <dbReference type="NCBI Taxonomy" id="930130"/>
    <lineage>
        <taxon>Bacteria</taxon>
        <taxon>Bacillati</taxon>
        <taxon>Bacillota</taxon>
        <taxon>Bacilli</taxon>
        <taxon>Bacillales</taxon>
        <taxon>Bacillaceae</taxon>
        <taxon>Oceanobacillus</taxon>
    </lineage>
</organism>
<dbReference type="Gene3D" id="3.40.630.30">
    <property type="match status" value="1"/>
</dbReference>
<evidence type="ECO:0000259" key="2">
    <source>
        <dbReference type="PROSITE" id="PS51186"/>
    </source>
</evidence>
<dbReference type="AlphaFoldDB" id="A0A495A350"/>
<sequence length="152" mass="17205">MHIRKLASNETPPMDLLLGADPDKEHIEKYLEDGQCYIGINDHGEKVIGVYVLASTKDDTLEIMNISVLETEQNKGIGKALVEHAIETAKKQNFSILEVGTGNSSISQIAFYQKCGFRMVEVDFDYFTRNYEEVIVENGIICRDMIRLKMDV</sequence>
<evidence type="ECO:0000313" key="3">
    <source>
        <dbReference type="EMBL" id="RKQ33943.1"/>
    </source>
</evidence>
<feature type="domain" description="N-acetyltransferase" evidence="2">
    <location>
        <begin position="1"/>
        <end position="152"/>
    </location>
</feature>
<accession>A0A495A350</accession>
<protein>
    <submittedName>
        <fullName evidence="3">GNAT family N-acetyltransferase</fullName>
    </submittedName>
</protein>
<dbReference type="InterPro" id="IPR000182">
    <property type="entry name" value="GNAT_dom"/>
</dbReference>
<dbReference type="PANTHER" id="PTHR13947">
    <property type="entry name" value="GNAT FAMILY N-ACETYLTRANSFERASE"/>
    <property type="match status" value="1"/>
</dbReference>
<keyword evidence="4" id="KW-1185">Reference proteome</keyword>
<dbReference type="GO" id="GO:0008080">
    <property type="term" value="F:N-acetyltransferase activity"/>
    <property type="evidence" value="ECO:0007669"/>
    <property type="project" value="InterPro"/>
</dbReference>
<dbReference type="Proteomes" id="UP000269301">
    <property type="component" value="Unassembled WGS sequence"/>
</dbReference>
<dbReference type="EMBL" id="RBZP01000005">
    <property type="protein sequence ID" value="RKQ33943.1"/>
    <property type="molecule type" value="Genomic_DNA"/>
</dbReference>
<dbReference type="InterPro" id="IPR016181">
    <property type="entry name" value="Acyl_CoA_acyltransferase"/>
</dbReference>
<dbReference type="RefSeq" id="WP_121204057.1">
    <property type="nucleotide sequence ID" value="NZ_RBZP01000005.1"/>
</dbReference>
<evidence type="ECO:0000313" key="4">
    <source>
        <dbReference type="Proteomes" id="UP000269301"/>
    </source>
</evidence>
<reference evidence="3 4" key="1">
    <citation type="journal article" date="2016" name="Int. J. Syst. Evol. Microbiol.">
        <title>Oceanobacillus halophilus sp. nov., a novel moderately halophilic bacterium from a hypersaline lake.</title>
        <authorList>
            <person name="Amoozegar M.A."/>
            <person name="Bagheri M."/>
            <person name="Makhdoumi A."/>
            <person name="Nikou M.M."/>
            <person name="Fazeli S.A.S."/>
            <person name="Schumann P."/>
            <person name="Sproer C."/>
            <person name="Sanchez-Porro C."/>
            <person name="Ventosa A."/>
        </authorList>
    </citation>
    <scope>NUCLEOTIDE SEQUENCE [LARGE SCALE GENOMIC DNA]</scope>
    <source>
        <strain evidence="3 4">DSM 23996</strain>
    </source>
</reference>
<dbReference type="InterPro" id="IPR050769">
    <property type="entry name" value="NAT_camello-type"/>
</dbReference>
<dbReference type="OrthoDB" id="162775at2"/>
<dbReference type="SUPFAM" id="SSF55729">
    <property type="entry name" value="Acyl-CoA N-acyltransferases (Nat)"/>
    <property type="match status" value="1"/>
</dbReference>